<dbReference type="EMBL" id="SSTE01003650">
    <property type="protein sequence ID" value="KAA0063042.1"/>
    <property type="molecule type" value="Genomic_DNA"/>
</dbReference>
<name>A0A5A7V471_CUCMM</name>
<evidence type="ECO:0000313" key="2">
    <source>
        <dbReference type="Proteomes" id="UP000321393"/>
    </source>
</evidence>
<evidence type="ECO:0000313" key="1">
    <source>
        <dbReference type="EMBL" id="KAA0063042.1"/>
    </source>
</evidence>
<accession>A0A5A7V471</accession>
<organism evidence="1 2">
    <name type="scientific">Cucumis melo var. makuwa</name>
    <name type="common">Oriental melon</name>
    <dbReference type="NCBI Taxonomy" id="1194695"/>
    <lineage>
        <taxon>Eukaryota</taxon>
        <taxon>Viridiplantae</taxon>
        <taxon>Streptophyta</taxon>
        <taxon>Embryophyta</taxon>
        <taxon>Tracheophyta</taxon>
        <taxon>Spermatophyta</taxon>
        <taxon>Magnoliopsida</taxon>
        <taxon>eudicotyledons</taxon>
        <taxon>Gunneridae</taxon>
        <taxon>Pentapetalae</taxon>
        <taxon>rosids</taxon>
        <taxon>fabids</taxon>
        <taxon>Cucurbitales</taxon>
        <taxon>Cucurbitaceae</taxon>
        <taxon>Benincaseae</taxon>
        <taxon>Cucumis</taxon>
    </lineage>
</organism>
<dbReference type="Proteomes" id="UP000321393">
    <property type="component" value="Unassembled WGS sequence"/>
</dbReference>
<dbReference type="OrthoDB" id="1746344at2759"/>
<dbReference type="PANTHER" id="PTHR46250">
    <property type="entry name" value="MYB/SANT-LIKE DNA-BINDING DOMAIN PROTEIN-RELATED"/>
    <property type="match status" value="1"/>
</dbReference>
<protein>
    <submittedName>
        <fullName evidence="1">Retrotransposon protein</fullName>
    </submittedName>
</protein>
<comment type="caution">
    <text evidence="1">The sequence shown here is derived from an EMBL/GenBank/DDBJ whole genome shotgun (WGS) entry which is preliminary data.</text>
</comment>
<dbReference type="AlphaFoldDB" id="A0A5A7V471"/>
<sequence>MAYKVPGCNVHASTIDSRIKLLKRMFHALVEIRGPTYSGFGWNDEEKFIIAQKESHLAANDLLNISFPRYDELWYVFDKDHAIGGQAKTFGDVGSNDLTGYATFSTDVVLDMEF</sequence>
<gene>
    <name evidence="1" type="ORF">E6C27_scaffold468G001540</name>
</gene>
<proteinExistence type="predicted"/>
<dbReference type="PANTHER" id="PTHR46250:SF18">
    <property type="entry name" value="MYB_SANT-LIKE DOMAIN-CONTAINING PROTEIN"/>
    <property type="match status" value="1"/>
</dbReference>
<reference evidence="1 2" key="1">
    <citation type="submission" date="2019-08" db="EMBL/GenBank/DDBJ databases">
        <title>Draft genome sequences of two oriental melons (Cucumis melo L. var makuwa).</title>
        <authorList>
            <person name="Kwon S.-Y."/>
        </authorList>
    </citation>
    <scope>NUCLEOTIDE SEQUENCE [LARGE SCALE GENOMIC DNA]</scope>
    <source>
        <strain evidence="2">cv. SW 3</strain>
        <tissue evidence="1">Leaf</tissue>
    </source>
</reference>